<evidence type="ECO:0000313" key="4">
    <source>
        <dbReference type="Proteomes" id="UP000094065"/>
    </source>
</evidence>
<dbReference type="InterPro" id="IPR014144">
    <property type="entry name" value="LigD_PE_domain"/>
</dbReference>
<evidence type="ECO:0000313" key="3">
    <source>
        <dbReference type="EMBL" id="ODN83981.1"/>
    </source>
</evidence>
<dbReference type="PANTHER" id="PTHR39465:SF1">
    <property type="entry name" value="DNA LIGASE D 3'-PHOSPHOESTERASE DOMAIN-CONTAINING PROTEIN"/>
    <property type="match status" value="1"/>
</dbReference>
<dbReference type="PANTHER" id="PTHR39465">
    <property type="entry name" value="DNA LIGASE D, 3'-PHOSPHOESTERASE DOMAIN"/>
    <property type="match status" value="1"/>
</dbReference>
<feature type="compositionally biased region" description="Basic and acidic residues" evidence="1">
    <location>
        <begin position="1"/>
        <end position="11"/>
    </location>
</feature>
<dbReference type="AlphaFoldDB" id="A0A1E3I843"/>
<feature type="compositionally biased region" description="Basic and acidic residues" evidence="1">
    <location>
        <begin position="57"/>
        <end position="78"/>
    </location>
</feature>
<dbReference type="RefSeq" id="XP_018997784.1">
    <property type="nucleotide sequence ID" value="XM_019133079.1"/>
</dbReference>
<accession>A0A1E3I843</accession>
<dbReference type="Pfam" id="PF13298">
    <property type="entry name" value="LigD_N"/>
    <property type="match status" value="1"/>
</dbReference>
<evidence type="ECO:0000256" key="1">
    <source>
        <dbReference type="SAM" id="MobiDB-lite"/>
    </source>
</evidence>
<feature type="region of interest" description="Disordered" evidence="1">
    <location>
        <begin position="1"/>
        <end position="84"/>
    </location>
</feature>
<proteinExistence type="predicted"/>
<comment type="caution">
    <text evidence="3">The sequence shown here is derived from an EMBL/GenBank/DDBJ whole genome shotgun (WGS) entry which is preliminary data.</text>
</comment>
<sequence>MWALHELAEKAKSRHITPPDGPSSSASVPAKRPRSPNLDKQPTSPLAKDGRKKPKQTTRENEDEGTKHQSKSPDRYASDDDQGVPPWGFSHEIVDKFPALTKRNFWCIQRHSATALHYDLRLQLDGKTVSWAVPKGLLGMSKSGESRRMAVETTLHSIEYTIHEASSDRTFGQGRRGGTQLWDIGEYTIDYLPSTSDDGYETEKEREAEIWGVEEARSRKKDNLIRQPDGRDQEDLFRKALYRPITQGKTRSIHFTLENGRKMVNNSYILVLSSKTYGKTVISSDGKEKKTWFISLPRGVNEYPWDRGGQDGDFYGRSVKSGLTFEQVCEGRVET</sequence>
<feature type="domain" description="DNA ligase D 3'-phosphoesterase" evidence="2">
    <location>
        <begin position="109"/>
        <end position="198"/>
    </location>
</feature>
<evidence type="ECO:0000259" key="2">
    <source>
        <dbReference type="Pfam" id="PF13298"/>
    </source>
</evidence>
<gene>
    <name evidence="3" type="ORF">L202_00018</name>
</gene>
<name>A0A1E3I843_9TREE</name>
<reference evidence="3 4" key="1">
    <citation type="submission" date="2016-06" db="EMBL/GenBank/DDBJ databases">
        <title>Evolution of pathogenesis and genome organization in the Tremellales.</title>
        <authorList>
            <person name="Cuomo C."/>
            <person name="Litvintseva A."/>
            <person name="Heitman J."/>
            <person name="Chen Y."/>
            <person name="Sun S."/>
            <person name="Springer D."/>
            <person name="Dromer F."/>
            <person name="Young S."/>
            <person name="Zeng Q."/>
            <person name="Chapman S."/>
            <person name="Gujja S."/>
            <person name="Saif S."/>
            <person name="Birren B."/>
        </authorList>
    </citation>
    <scope>NUCLEOTIDE SEQUENCE [LARGE SCALE GENOMIC DNA]</scope>
    <source>
        <strain evidence="3 4">CBS 6039</strain>
    </source>
</reference>
<dbReference type="GeneID" id="30151327"/>
<dbReference type="Proteomes" id="UP000094065">
    <property type="component" value="Unassembled WGS sequence"/>
</dbReference>
<dbReference type="EMBL" id="AWGJ01000001">
    <property type="protein sequence ID" value="ODN83981.1"/>
    <property type="molecule type" value="Genomic_DNA"/>
</dbReference>
<keyword evidence="4" id="KW-1185">Reference proteome</keyword>
<dbReference type="OrthoDB" id="2588098at2759"/>
<organism evidence="3 4">
    <name type="scientific">Cryptococcus amylolentus CBS 6039</name>
    <dbReference type="NCBI Taxonomy" id="1295533"/>
    <lineage>
        <taxon>Eukaryota</taxon>
        <taxon>Fungi</taxon>
        <taxon>Dikarya</taxon>
        <taxon>Basidiomycota</taxon>
        <taxon>Agaricomycotina</taxon>
        <taxon>Tremellomycetes</taxon>
        <taxon>Tremellales</taxon>
        <taxon>Cryptococcaceae</taxon>
        <taxon>Cryptococcus</taxon>
    </lineage>
</organism>
<protein>
    <recommendedName>
        <fullName evidence="2">DNA ligase D 3'-phosphoesterase domain-containing protein</fullName>
    </recommendedName>
</protein>